<evidence type="ECO:0000313" key="1">
    <source>
        <dbReference type="EMBL" id="AKH48009.1"/>
    </source>
</evidence>
<reference evidence="1" key="2">
    <citation type="submission" date="2015-03" db="EMBL/GenBank/DDBJ databases">
        <authorList>
            <person name="Chow C.-E.T."/>
            <person name="Winget D.M."/>
            <person name="White R.A.III."/>
            <person name="Hallam S.J."/>
            <person name="Suttle C.A."/>
        </authorList>
    </citation>
    <scope>NUCLEOTIDE SEQUENCE</scope>
    <source>
        <strain evidence="1">Oxic1_5</strain>
    </source>
</reference>
<protein>
    <submittedName>
        <fullName evidence="1">Uncharacterized protein</fullName>
    </submittedName>
</protein>
<accession>A0A0F7L622</accession>
<sequence>MDNLNFQMWGPFHMHRAVIVMQTEMVPICLVLTIFQTQPQSRAGSLLMTQLTQLKSMATLFSIKYFQPLLRIPSRRFILYIRSYLIQQIKYLSNIELKKMFLLKLPSHGLTQTPLQQQPTYRNTRKEMKFK</sequence>
<dbReference type="EMBL" id="KR029600">
    <property type="protein sequence ID" value="AKH48009.1"/>
    <property type="molecule type" value="Genomic_DNA"/>
</dbReference>
<name>A0A0F7L622_9VIRU</name>
<proteinExistence type="predicted"/>
<organism evidence="1">
    <name type="scientific">uncultured marine virus</name>
    <dbReference type="NCBI Taxonomy" id="186617"/>
    <lineage>
        <taxon>Viruses</taxon>
        <taxon>environmental samples</taxon>
    </lineage>
</organism>
<reference evidence="1" key="1">
    <citation type="journal article" date="2015" name="Front. Microbiol.">
        <title>Combining genomic sequencing methods to explore viral diversity and reveal potential virus-host interactions.</title>
        <authorList>
            <person name="Chow C.E."/>
            <person name="Winget D.M."/>
            <person name="White R.A.III."/>
            <person name="Hallam S.J."/>
            <person name="Suttle C.A."/>
        </authorList>
    </citation>
    <scope>NUCLEOTIDE SEQUENCE</scope>
    <source>
        <strain evidence="1">Oxic1_5</strain>
    </source>
</reference>